<dbReference type="GO" id="GO:0009279">
    <property type="term" value="C:cell outer membrane"/>
    <property type="evidence" value="ECO:0007669"/>
    <property type="project" value="UniProtKB-SubCell"/>
</dbReference>
<name>A0A031K2V0_9SPHN</name>
<feature type="compositionally biased region" description="Polar residues" evidence="13">
    <location>
        <begin position="271"/>
        <end position="280"/>
    </location>
</feature>
<dbReference type="eggNOG" id="COG4773">
    <property type="taxonomic scope" value="Bacteria"/>
</dbReference>
<keyword evidence="17" id="KW-0675">Receptor</keyword>
<evidence type="ECO:0000256" key="1">
    <source>
        <dbReference type="ARBA" id="ARBA00004571"/>
    </source>
</evidence>
<keyword evidence="8 12" id="KW-0798">TonB box</keyword>
<keyword evidence="10 11" id="KW-0998">Cell outer membrane</keyword>
<evidence type="ECO:0000256" key="5">
    <source>
        <dbReference type="ARBA" id="ARBA00022692"/>
    </source>
</evidence>
<evidence type="ECO:0000256" key="7">
    <source>
        <dbReference type="ARBA" id="ARBA00023065"/>
    </source>
</evidence>
<dbReference type="SUPFAM" id="SSF56935">
    <property type="entry name" value="Porins"/>
    <property type="match status" value="1"/>
</dbReference>
<dbReference type="AlphaFoldDB" id="A0A031K2V0"/>
<evidence type="ECO:0000256" key="6">
    <source>
        <dbReference type="ARBA" id="ARBA00023004"/>
    </source>
</evidence>
<keyword evidence="14" id="KW-0732">Signal</keyword>
<evidence type="ECO:0000256" key="11">
    <source>
        <dbReference type="PROSITE-ProRule" id="PRU01360"/>
    </source>
</evidence>
<evidence type="ECO:0000256" key="9">
    <source>
        <dbReference type="ARBA" id="ARBA00023136"/>
    </source>
</evidence>
<evidence type="ECO:0000259" key="16">
    <source>
        <dbReference type="Pfam" id="PF07715"/>
    </source>
</evidence>
<keyword evidence="9 11" id="KW-0472">Membrane</keyword>
<evidence type="ECO:0000256" key="14">
    <source>
        <dbReference type="SAM" id="SignalP"/>
    </source>
</evidence>
<dbReference type="CDD" id="cd01347">
    <property type="entry name" value="ligand_gated_channel"/>
    <property type="match status" value="1"/>
</dbReference>
<dbReference type="InterPro" id="IPR012910">
    <property type="entry name" value="Plug_dom"/>
</dbReference>
<comment type="similarity">
    <text evidence="11 12">Belongs to the TonB-dependent receptor family.</text>
</comment>
<keyword evidence="4" id="KW-0410">Iron transport</keyword>
<evidence type="ECO:0000256" key="3">
    <source>
        <dbReference type="ARBA" id="ARBA00022452"/>
    </source>
</evidence>
<accession>A0A031K2V0</accession>
<evidence type="ECO:0000256" key="12">
    <source>
        <dbReference type="RuleBase" id="RU003357"/>
    </source>
</evidence>
<comment type="subcellular location">
    <subcellularLocation>
        <location evidence="1 11">Cell outer membrane</location>
        <topology evidence="1 11">Multi-pass membrane protein</topology>
    </subcellularLocation>
</comment>
<evidence type="ECO:0000256" key="10">
    <source>
        <dbReference type="ARBA" id="ARBA00023237"/>
    </source>
</evidence>
<dbReference type="Gene3D" id="2.40.170.20">
    <property type="entry name" value="TonB-dependent receptor, beta-barrel domain"/>
    <property type="match status" value="1"/>
</dbReference>
<dbReference type="PATRIC" id="fig|158500.4.peg.1891"/>
<proteinExistence type="inferred from homology"/>
<keyword evidence="5 11" id="KW-0812">Transmembrane</keyword>
<gene>
    <name evidence="17" type="ORF">BV97_01846</name>
</gene>
<keyword evidence="7" id="KW-0406">Ion transport</keyword>
<evidence type="ECO:0000256" key="8">
    <source>
        <dbReference type="ARBA" id="ARBA00023077"/>
    </source>
</evidence>
<dbReference type="Proteomes" id="UP000024329">
    <property type="component" value="Unassembled WGS sequence"/>
</dbReference>
<dbReference type="PANTHER" id="PTHR32552">
    <property type="entry name" value="FERRICHROME IRON RECEPTOR-RELATED"/>
    <property type="match status" value="1"/>
</dbReference>
<feature type="chain" id="PRO_5001557089" evidence="14">
    <location>
        <begin position="29"/>
        <end position="788"/>
    </location>
</feature>
<dbReference type="PROSITE" id="PS52016">
    <property type="entry name" value="TONB_DEPENDENT_REC_3"/>
    <property type="match status" value="1"/>
</dbReference>
<feature type="domain" description="TonB-dependent receptor plug" evidence="16">
    <location>
        <begin position="65"/>
        <end position="172"/>
    </location>
</feature>
<evidence type="ECO:0000256" key="4">
    <source>
        <dbReference type="ARBA" id="ARBA00022496"/>
    </source>
</evidence>
<evidence type="ECO:0000313" key="17">
    <source>
        <dbReference type="EMBL" id="EZP82922.1"/>
    </source>
</evidence>
<comment type="caution">
    <text evidence="17">The sequence shown here is derived from an EMBL/GenBank/DDBJ whole genome shotgun (WGS) entry which is preliminary data.</text>
</comment>
<dbReference type="OrthoDB" id="7455607at2"/>
<organism evidence="17 18">
    <name type="scientific">Novosphingobium resinovorum</name>
    <dbReference type="NCBI Taxonomy" id="158500"/>
    <lineage>
        <taxon>Bacteria</taxon>
        <taxon>Pseudomonadati</taxon>
        <taxon>Pseudomonadota</taxon>
        <taxon>Alphaproteobacteria</taxon>
        <taxon>Sphingomonadales</taxon>
        <taxon>Sphingomonadaceae</taxon>
        <taxon>Novosphingobium</taxon>
    </lineage>
</organism>
<dbReference type="InterPro" id="IPR036942">
    <property type="entry name" value="Beta-barrel_TonB_sf"/>
</dbReference>
<keyword evidence="2 11" id="KW-0813">Transport</keyword>
<evidence type="ECO:0000259" key="15">
    <source>
        <dbReference type="Pfam" id="PF00593"/>
    </source>
</evidence>
<keyword evidence="3 11" id="KW-1134">Transmembrane beta strand</keyword>
<sequence>MNRAFACNGRFARLLLASSALAPMPGWAQTAGSQAAEPQATETAPPTSSGIAEIIVTAQKRSQSINEVPLSITAASGEQLLQAGISSTADLAKIVPGLTAQPSPFNTPIYTLRGIGFVEFSLATPPTVAVYTDEVPLPFSAMTKAAALDVARVEVLKGPQGTLFGQNTTGGAINFVAAKPTQDFQAGADLSYSRFDTIDAQGFVSGPITPNLLARFSARAIRSGPWQKSSSTGDELGNRRETQARLLLDWQPTDTLKVALNVNGWLDKSDSQAPQRTETFISAPGNPNEAPIRALPPQPLTSRSADWTTDLFPLKHDDRFVQASLRVDYDLSDTVTLTSISAYNHYRTESFQDYDATPLQIADILTDGKVTSLSQELRLTGTSAGLRWIVGANYQRDKTRDHATYYATDATTHYVGPMEGGNVSPVNDSLIKTAALFANVEYEVIPNLTVQAGLRYTDSRRDNASCALVGPGPGGNESFAPIFEFLQTLIRPGQPVVPIAEGQCYSLTAEGFPLITPLKAKLNEDNLSWRAGVNYKTGNRGLIYATVSRGYKAGSFPTVAPATAKELAPVAQESITAYEVGFKQPLFDHAVQLNGAVFYYDYKDKQLRGRILDQIFGPLDALVQVPKSRVKGAELEVVIQPADGLHLNVAGTYLDTEITRFTGFNQSGELADFSGARFPFSPKWSVVADAGYDFPLTPSMQGFVGASANYNSRTTASIGDIPQLAIRAYTLVDLRAGVHAPDDSWRFSVWGRNVFNKYYWTSAFQTQDVYVRYTGRPATYGATFSYRF</sequence>
<dbReference type="Pfam" id="PF07715">
    <property type="entry name" value="Plug"/>
    <property type="match status" value="1"/>
</dbReference>
<dbReference type="EMBL" id="JFYZ01000005">
    <property type="protein sequence ID" value="EZP82922.1"/>
    <property type="molecule type" value="Genomic_DNA"/>
</dbReference>
<feature type="signal peptide" evidence="14">
    <location>
        <begin position="1"/>
        <end position="28"/>
    </location>
</feature>
<keyword evidence="6" id="KW-0408">Iron</keyword>
<evidence type="ECO:0000256" key="2">
    <source>
        <dbReference type="ARBA" id="ARBA00022448"/>
    </source>
</evidence>
<dbReference type="GO" id="GO:0006826">
    <property type="term" value="P:iron ion transport"/>
    <property type="evidence" value="ECO:0007669"/>
    <property type="project" value="UniProtKB-KW"/>
</dbReference>
<evidence type="ECO:0000256" key="13">
    <source>
        <dbReference type="SAM" id="MobiDB-lite"/>
    </source>
</evidence>
<dbReference type="RefSeq" id="WP_051586790.1">
    <property type="nucleotide sequence ID" value="NZ_CP017076.1"/>
</dbReference>
<dbReference type="InterPro" id="IPR039426">
    <property type="entry name" value="TonB-dep_rcpt-like"/>
</dbReference>
<feature type="domain" description="TonB-dependent receptor-like beta-barrel" evidence="15">
    <location>
        <begin position="288"/>
        <end position="754"/>
    </location>
</feature>
<dbReference type="InterPro" id="IPR000531">
    <property type="entry name" value="Beta-barrel_TonB"/>
</dbReference>
<dbReference type="PANTHER" id="PTHR32552:SF81">
    <property type="entry name" value="TONB-DEPENDENT OUTER MEMBRANE RECEPTOR"/>
    <property type="match status" value="1"/>
</dbReference>
<evidence type="ECO:0000313" key="18">
    <source>
        <dbReference type="Proteomes" id="UP000024329"/>
    </source>
</evidence>
<feature type="region of interest" description="Disordered" evidence="13">
    <location>
        <begin position="267"/>
        <end position="299"/>
    </location>
</feature>
<reference evidence="17 18" key="1">
    <citation type="submission" date="2014-03" db="EMBL/GenBank/DDBJ databases">
        <title>Whole genome sequence of Novosphingobium resinovorum KF1.</title>
        <authorList>
            <person name="Gan H.M."/>
            <person name="Gan H.Y."/>
            <person name="Chew T.H."/>
            <person name="Savka M.A."/>
        </authorList>
    </citation>
    <scope>NUCLEOTIDE SEQUENCE [LARGE SCALE GENOMIC DNA]</scope>
    <source>
        <strain evidence="17 18">KF1</strain>
    </source>
</reference>
<protein>
    <submittedName>
        <fullName evidence="17">TonB-dependent receptor</fullName>
    </submittedName>
</protein>
<dbReference type="Pfam" id="PF00593">
    <property type="entry name" value="TonB_dep_Rec_b-barrel"/>
    <property type="match status" value="1"/>
</dbReference>